<dbReference type="Proteomes" id="UP001230978">
    <property type="component" value="Chromosome"/>
</dbReference>
<evidence type="ECO:0008006" key="4">
    <source>
        <dbReference type="Google" id="ProtNLM"/>
    </source>
</evidence>
<protein>
    <recommendedName>
        <fullName evidence="4">Flagellar protein FliL</fullName>
    </recommendedName>
</protein>
<gene>
    <name evidence="2" type="ORF">QF092_11440</name>
</gene>
<reference evidence="2 3" key="1">
    <citation type="submission" date="2023-04" db="EMBL/GenBank/DDBJ databases">
        <title>YMD61, complete Genome.</title>
        <authorList>
            <person name="Zhang J."/>
        </authorList>
    </citation>
    <scope>NUCLEOTIDE SEQUENCE [LARGE SCALE GENOMIC DNA]</scope>
    <source>
        <strain evidence="2 3">YMD61</strain>
    </source>
</reference>
<organism evidence="2 3">
    <name type="scientific">Fuscovulum ytuae</name>
    <dbReference type="NCBI Taxonomy" id="3042299"/>
    <lineage>
        <taxon>Bacteria</taxon>
        <taxon>Pseudomonadati</taxon>
        <taxon>Pseudomonadota</taxon>
        <taxon>Alphaproteobacteria</taxon>
        <taxon>Rhodobacterales</taxon>
        <taxon>Paracoccaceae</taxon>
        <taxon>Fuscovulum</taxon>
    </lineage>
</organism>
<proteinExistence type="predicted"/>
<feature type="transmembrane region" description="Helical" evidence="1">
    <location>
        <begin position="12"/>
        <end position="31"/>
    </location>
</feature>
<name>A0ABY8Q2M8_9RHOB</name>
<keyword evidence="1" id="KW-1133">Transmembrane helix</keyword>
<keyword evidence="1" id="KW-0472">Membrane</keyword>
<accession>A0ABY8Q2M8</accession>
<keyword evidence="3" id="KW-1185">Reference proteome</keyword>
<evidence type="ECO:0000313" key="2">
    <source>
        <dbReference type="EMBL" id="WGV14898.1"/>
    </source>
</evidence>
<keyword evidence="1" id="KW-0812">Transmembrane</keyword>
<evidence type="ECO:0000256" key="1">
    <source>
        <dbReference type="SAM" id="Phobius"/>
    </source>
</evidence>
<evidence type="ECO:0000313" key="3">
    <source>
        <dbReference type="Proteomes" id="UP001230978"/>
    </source>
</evidence>
<dbReference type="EMBL" id="CP124535">
    <property type="protein sequence ID" value="WGV14898.1"/>
    <property type="molecule type" value="Genomic_DNA"/>
</dbReference>
<sequence length="161" mass="16557">MTVALPGQTPAILGFAFPAGLALVLAVTLLATPPRQETRAEDEAAEAVRPPGTRHLYVTLDAPIFINMGVGTRMRLDIAVSVEGTTAQLLALNGMVDGAQARVAAAISAEAQELAINGADSAVVHAKLPARARDALNAMLGDETFPAPVTEVLLIGVAVLD</sequence>
<dbReference type="RefSeq" id="WP_281464029.1">
    <property type="nucleotide sequence ID" value="NZ_CP124535.1"/>
</dbReference>